<dbReference type="RefSeq" id="WP_189053665.1">
    <property type="nucleotide sequence ID" value="NZ_BMMK01000002.1"/>
</dbReference>
<proteinExistence type="predicted"/>
<evidence type="ECO:0000313" key="2">
    <source>
        <dbReference type="Proteomes" id="UP000637578"/>
    </source>
</evidence>
<evidence type="ECO:0000313" key="1">
    <source>
        <dbReference type="EMBL" id="GGM38103.1"/>
    </source>
</evidence>
<keyword evidence="2" id="KW-1185">Reference proteome</keyword>
<protein>
    <submittedName>
        <fullName evidence="1">Uncharacterized protein</fullName>
    </submittedName>
</protein>
<dbReference type="Proteomes" id="UP000637578">
    <property type="component" value="Unassembled WGS sequence"/>
</dbReference>
<name>A0A8J3FUT4_9PSEU</name>
<organism evidence="1 2">
    <name type="scientific">Longimycelium tulufanense</name>
    <dbReference type="NCBI Taxonomy" id="907463"/>
    <lineage>
        <taxon>Bacteria</taxon>
        <taxon>Bacillati</taxon>
        <taxon>Actinomycetota</taxon>
        <taxon>Actinomycetes</taxon>
        <taxon>Pseudonocardiales</taxon>
        <taxon>Pseudonocardiaceae</taxon>
        <taxon>Longimycelium</taxon>
    </lineage>
</organism>
<reference evidence="1" key="1">
    <citation type="journal article" date="2014" name="Int. J. Syst. Evol. Microbiol.">
        <title>Complete genome sequence of Corynebacterium casei LMG S-19264T (=DSM 44701T), isolated from a smear-ripened cheese.</title>
        <authorList>
            <consortium name="US DOE Joint Genome Institute (JGI-PGF)"/>
            <person name="Walter F."/>
            <person name="Albersmeier A."/>
            <person name="Kalinowski J."/>
            <person name="Ruckert C."/>
        </authorList>
    </citation>
    <scope>NUCLEOTIDE SEQUENCE</scope>
    <source>
        <strain evidence="1">CGMCC 4.5737</strain>
    </source>
</reference>
<sequence length="124" mass="13620">MPHDARPTGCLLRRILNCEEPCACTDDSTDILIDPAHIPPVGEDTDPHPLLTFITPRAAEALANMCDLHPEHLRSDAADLLVGAYLSHLILLGNTIHEAVARQDTARTTYGGYEVHVRIKPRPL</sequence>
<dbReference type="AlphaFoldDB" id="A0A8J3FUT4"/>
<dbReference type="EMBL" id="BMMK01000002">
    <property type="protein sequence ID" value="GGM38103.1"/>
    <property type="molecule type" value="Genomic_DNA"/>
</dbReference>
<gene>
    <name evidence="1" type="ORF">GCM10012275_06430</name>
</gene>
<accession>A0A8J3FUT4</accession>
<reference evidence="1" key="2">
    <citation type="submission" date="2020-09" db="EMBL/GenBank/DDBJ databases">
        <authorList>
            <person name="Sun Q."/>
            <person name="Zhou Y."/>
        </authorList>
    </citation>
    <scope>NUCLEOTIDE SEQUENCE</scope>
    <source>
        <strain evidence="1">CGMCC 4.5737</strain>
    </source>
</reference>
<comment type="caution">
    <text evidence="1">The sequence shown here is derived from an EMBL/GenBank/DDBJ whole genome shotgun (WGS) entry which is preliminary data.</text>
</comment>